<protein>
    <submittedName>
        <fullName evidence="2">Uncharacterized protein</fullName>
    </submittedName>
</protein>
<dbReference type="Proteomes" id="UP000499080">
    <property type="component" value="Unassembled WGS sequence"/>
</dbReference>
<reference evidence="2 3" key="1">
    <citation type="journal article" date="2019" name="Sci. Rep.">
        <title>Orb-weaving spider Araneus ventricosus genome elucidates the spidroin gene catalogue.</title>
        <authorList>
            <person name="Kono N."/>
            <person name="Nakamura H."/>
            <person name="Ohtoshi R."/>
            <person name="Moran D.A.P."/>
            <person name="Shinohara A."/>
            <person name="Yoshida Y."/>
            <person name="Fujiwara M."/>
            <person name="Mori M."/>
            <person name="Tomita M."/>
            <person name="Arakawa K."/>
        </authorList>
    </citation>
    <scope>NUCLEOTIDE SEQUENCE [LARGE SCALE GENOMIC DNA]</scope>
</reference>
<proteinExistence type="predicted"/>
<dbReference type="OrthoDB" id="6436979at2759"/>
<accession>A0A4Y2EKE1</accession>
<feature type="region of interest" description="Disordered" evidence="1">
    <location>
        <begin position="64"/>
        <end position="98"/>
    </location>
</feature>
<dbReference type="EMBL" id="BGPR01000643">
    <property type="protein sequence ID" value="GBM29722.1"/>
    <property type="molecule type" value="Genomic_DNA"/>
</dbReference>
<evidence type="ECO:0000313" key="3">
    <source>
        <dbReference type="Proteomes" id="UP000499080"/>
    </source>
</evidence>
<evidence type="ECO:0000256" key="1">
    <source>
        <dbReference type="SAM" id="MobiDB-lite"/>
    </source>
</evidence>
<sequence>MSLVAAVLAQLEALEKAVTRLEKITSEGQWETKLETLVSNVSRRWKVGVAVRVKPTSIARRSIGVARGSKRVASGRPPNGSQVSKKRKHNLSENVRLN</sequence>
<name>A0A4Y2EKE1_ARAVE</name>
<keyword evidence="3" id="KW-1185">Reference proteome</keyword>
<evidence type="ECO:0000313" key="2">
    <source>
        <dbReference type="EMBL" id="GBM29722.1"/>
    </source>
</evidence>
<dbReference type="AlphaFoldDB" id="A0A4Y2EKE1"/>
<comment type="caution">
    <text evidence="2">The sequence shown here is derived from an EMBL/GenBank/DDBJ whole genome shotgun (WGS) entry which is preliminary data.</text>
</comment>
<organism evidence="2 3">
    <name type="scientific">Araneus ventricosus</name>
    <name type="common">Orbweaver spider</name>
    <name type="synonym">Epeira ventricosa</name>
    <dbReference type="NCBI Taxonomy" id="182803"/>
    <lineage>
        <taxon>Eukaryota</taxon>
        <taxon>Metazoa</taxon>
        <taxon>Ecdysozoa</taxon>
        <taxon>Arthropoda</taxon>
        <taxon>Chelicerata</taxon>
        <taxon>Arachnida</taxon>
        <taxon>Araneae</taxon>
        <taxon>Araneomorphae</taxon>
        <taxon>Entelegynae</taxon>
        <taxon>Araneoidea</taxon>
        <taxon>Araneidae</taxon>
        <taxon>Araneus</taxon>
    </lineage>
</organism>
<gene>
    <name evidence="2" type="ORF">AVEN_156907_1</name>
</gene>